<evidence type="ECO:0000313" key="2">
    <source>
        <dbReference type="EMBL" id="KAF5192367.1"/>
    </source>
</evidence>
<proteinExistence type="predicted"/>
<protein>
    <submittedName>
        <fullName evidence="2">Uncharacterized protein</fullName>
    </submittedName>
</protein>
<dbReference type="Proteomes" id="UP000554482">
    <property type="component" value="Unassembled WGS sequence"/>
</dbReference>
<dbReference type="AlphaFoldDB" id="A0A7J6W620"/>
<evidence type="ECO:0000256" key="1">
    <source>
        <dbReference type="SAM" id="MobiDB-lite"/>
    </source>
</evidence>
<comment type="caution">
    <text evidence="2">The sequence shown here is derived from an EMBL/GenBank/DDBJ whole genome shotgun (WGS) entry which is preliminary data.</text>
</comment>
<gene>
    <name evidence="2" type="ORF">FRX31_018046</name>
</gene>
<reference evidence="2 3" key="1">
    <citation type="submission" date="2020-06" db="EMBL/GenBank/DDBJ databases">
        <title>Transcriptomic and genomic resources for Thalictrum thalictroides and T. hernandezii: Facilitating candidate gene discovery in an emerging model plant lineage.</title>
        <authorList>
            <person name="Arias T."/>
            <person name="Riano-Pachon D.M."/>
            <person name="Di Stilio V.S."/>
        </authorList>
    </citation>
    <scope>NUCLEOTIDE SEQUENCE [LARGE SCALE GENOMIC DNA]</scope>
    <source>
        <strain evidence="3">cv. WT478/WT964</strain>
        <tissue evidence="2">Leaves</tissue>
    </source>
</reference>
<sequence>MAPRFSSSFSVSFPPLVDARDSAGLDVDPDPSKHLASLDNLEFDVARRTESTRCLSGTCPACSPDGASLCWNSLASSPVSGMSPPPFPVLDLKDLAPPPLPHAGHSLFD</sequence>
<feature type="compositionally biased region" description="Low complexity" evidence="1">
    <location>
        <begin position="1"/>
        <end position="13"/>
    </location>
</feature>
<accession>A0A7J6W620</accession>
<organism evidence="2 3">
    <name type="scientific">Thalictrum thalictroides</name>
    <name type="common">Rue-anemone</name>
    <name type="synonym">Anemone thalictroides</name>
    <dbReference type="NCBI Taxonomy" id="46969"/>
    <lineage>
        <taxon>Eukaryota</taxon>
        <taxon>Viridiplantae</taxon>
        <taxon>Streptophyta</taxon>
        <taxon>Embryophyta</taxon>
        <taxon>Tracheophyta</taxon>
        <taxon>Spermatophyta</taxon>
        <taxon>Magnoliopsida</taxon>
        <taxon>Ranunculales</taxon>
        <taxon>Ranunculaceae</taxon>
        <taxon>Thalictroideae</taxon>
        <taxon>Thalictrum</taxon>
    </lineage>
</organism>
<dbReference type="EMBL" id="JABWDY010021459">
    <property type="protein sequence ID" value="KAF5192367.1"/>
    <property type="molecule type" value="Genomic_DNA"/>
</dbReference>
<keyword evidence="3" id="KW-1185">Reference proteome</keyword>
<feature type="region of interest" description="Disordered" evidence="1">
    <location>
        <begin position="1"/>
        <end position="31"/>
    </location>
</feature>
<evidence type="ECO:0000313" key="3">
    <source>
        <dbReference type="Proteomes" id="UP000554482"/>
    </source>
</evidence>
<name>A0A7J6W620_THATH</name>